<feature type="chain" id="PRO_5021770559" evidence="2">
    <location>
        <begin position="23"/>
        <end position="328"/>
    </location>
</feature>
<keyword evidence="2" id="KW-0732">Signal</keyword>
<sequence length="328" mass="34837">MNAYRTILLPMVVALASGSMISAQTLPDKPVVQGKFLGDGKDGNIKFLVVQNREPFSDEAAIQFVFTEKDPSSSKKPEFDAMFKELGSALSISTFKDGRIFGCEVAHTSHEKSPFTALGQIKMTDFKVTDTHVSGHLTTGGEDEAFGQKWDVDLTFSAPLPKGAFAAVKAPEPEPKKAGKKMTKTDEPAEEPIAAGPKIAVKDLPLPSGALDVEYKQLVGHITFRSESSVSTVATDFAAKLKAQGWKDGPGSLMGKSNAILKRKLNEADLTIMVQPAGKGCSVKVFTEGLDWSSTPASGAAKPGDVEGIEAEANKLINDALKKIPGGL</sequence>
<feature type="signal peptide" evidence="2">
    <location>
        <begin position="1"/>
        <end position="22"/>
    </location>
</feature>
<protein>
    <submittedName>
        <fullName evidence="3">Uncharacterized protein</fullName>
    </submittedName>
</protein>
<feature type="region of interest" description="Disordered" evidence="1">
    <location>
        <begin position="170"/>
        <end position="190"/>
    </location>
</feature>
<evidence type="ECO:0000313" key="4">
    <source>
        <dbReference type="Proteomes" id="UP000321577"/>
    </source>
</evidence>
<evidence type="ECO:0000256" key="2">
    <source>
        <dbReference type="SAM" id="SignalP"/>
    </source>
</evidence>
<dbReference type="AlphaFoldDB" id="A0A512M2V0"/>
<keyword evidence="4" id="KW-1185">Reference proteome</keyword>
<evidence type="ECO:0000313" key="3">
    <source>
        <dbReference type="EMBL" id="GEP41063.1"/>
    </source>
</evidence>
<proteinExistence type="predicted"/>
<organism evidence="3 4">
    <name type="scientific">Brevifollis gellanilyticus</name>
    <dbReference type="NCBI Taxonomy" id="748831"/>
    <lineage>
        <taxon>Bacteria</taxon>
        <taxon>Pseudomonadati</taxon>
        <taxon>Verrucomicrobiota</taxon>
        <taxon>Verrucomicrobiia</taxon>
        <taxon>Verrucomicrobiales</taxon>
        <taxon>Verrucomicrobiaceae</taxon>
    </lineage>
</organism>
<name>A0A512M2V0_9BACT</name>
<dbReference type="Proteomes" id="UP000321577">
    <property type="component" value="Unassembled WGS sequence"/>
</dbReference>
<dbReference type="InterPro" id="IPR003006">
    <property type="entry name" value="Ig/MHC_CS"/>
</dbReference>
<gene>
    <name evidence="3" type="ORF">BGE01nite_03540</name>
</gene>
<feature type="compositionally biased region" description="Basic and acidic residues" evidence="1">
    <location>
        <begin position="171"/>
        <end position="187"/>
    </location>
</feature>
<dbReference type="PROSITE" id="PS00290">
    <property type="entry name" value="IG_MHC"/>
    <property type="match status" value="1"/>
</dbReference>
<accession>A0A512M2V0</accession>
<reference evidence="3 4" key="1">
    <citation type="submission" date="2019-07" db="EMBL/GenBank/DDBJ databases">
        <title>Whole genome shotgun sequence of Brevifollis gellanilyticus NBRC 108608.</title>
        <authorList>
            <person name="Hosoyama A."/>
            <person name="Uohara A."/>
            <person name="Ohji S."/>
            <person name="Ichikawa N."/>
        </authorList>
    </citation>
    <scope>NUCLEOTIDE SEQUENCE [LARGE SCALE GENOMIC DNA]</scope>
    <source>
        <strain evidence="3 4">NBRC 108608</strain>
    </source>
</reference>
<comment type="caution">
    <text evidence="3">The sequence shown here is derived from an EMBL/GenBank/DDBJ whole genome shotgun (WGS) entry which is preliminary data.</text>
</comment>
<evidence type="ECO:0000256" key="1">
    <source>
        <dbReference type="SAM" id="MobiDB-lite"/>
    </source>
</evidence>
<dbReference type="EMBL" id="BKAG01000002">
    <property type="protein sequence ID" value="GEP41063.1"/>
    <property type="molecule type" value="Genomic_DNA"/>
</dbReference>